<dbReference type="InterPro" id="IPR011604">
    <property type="entry name" value="PDDEXK-like_dom_sf"/>
</dbReference>
<dbReference type="EMBL" id="JAIOIU010000033">
    <property type="protein sequence ID" value="MBZ0159106.1"/>
    <property type="molecule type" value="Genomic_DNA"/>
</dbReference>
<name>A0AAJ1EIT6_9BACT</name>
<accession>A0AAJ1EIT6</accession>
<organism evidence="2 3">
    <name type="scientific">Candidatus Methylomirabilis tolerans</name>
    <dbReference type="NCBI Taxonomy" id="3123416"/>
    <lineage>
        <taxon>Bacteria</taxon>
        <taxon>Candidatus Methylomirabilota</taxon>
        <taxon>Candidatus Methylomirabilia</taxon>
        <taxon>Candidatus Methylomirabilales</taxon>
        <taxon>Candidatus Methylomirabilaceae</taxon>
        <taxon>Candidatus Methylomirabilis</taxon>
    </lineage>
</organism>
<dbReference type="Proteomes" id="UP001197609">
    <property type="component" value="Unassembled WGS sequence"/>
</dbReference>
<dbReference type="AlphaFoldDB" id="A0AAJ1EIT6"/>
<reference evidence="2 3" key="1">
    <citation type="journal article" date="2021" name="bioRxiv">
        <title>Unraveling nitrogen, sulfur and carbon metabolic pathways and microbial community transcriptional responses to substrate deprivation and toxicity stresses in a bioreactor mimicking anoxic brackish coastal sediment conditions.</title>
        <authorList>
            <person name="Martins P.D."/>
            <person name="Echeveste M.J."/>
            <person name="Arshad A."/>
            <person name="Kurth J."/>
            <person name="Ouboter H."/>
            <person name="Jetten M.S.M."/>
            <person name="Welte C.U."/>
        </authorList>
    </citation>
    <scope>NUCLEOTIDE SEQUENCE [LARGE SCALE GENOMIC DNA]</scope>
    <source>
        <strain evidence="2">MAG_38</strain>
    </source>
</reference>
<evidence type="ECO:0000313" key="3">
    <source>
        <dbReference type="Proteomes" id="UP001197609"/>
    </source>
</evidence>
<evidence type="ECO:0000259" key="1">
    <source>
        <dbReference type="Pfam" id="PF12705"/>
    </source>
</evidence>
<comment type="caution">
    <text evidence="2">The sequence shown here is derived from an EMBL/GenBank/DDBJ whole genome shotgun (WGS) entry which is preliminary data.</text>
</comment>
<evidence type="ECO:0000313" key="2">
    <source>
        <dbReference type="EMBL" id="MBZ0159106.1"/>
    </source>
</evidence>
<dbReference type="Gene3D" id="3.90.320.10">
    <property type="match status" value="1"/>
</dbReference>
<dbReference type="Pfam" id="PF12705">
    <property type="entry name" value="PDDEXK_1"/>
    <property type="match status" value="1"/>
</dbReference>
<dbReference type="InterPro" id="IPR038726">
    <property type="entry name" value="PDDEXK_AddAB-type"/>
</dbReference>
<feature type="domain" description="PD-(D/E)XK endonuclease-like" evidence="1">
    <location>
        <begin position="11"/>
        <end position="266"/>
    </location>
</feature>
<protein>
    <submittedName>
        <fullName evidence="2">PD-(D/E)XK nuclease family protein</fullName>
    </submittedName>
</protein>
<sequence length="271" mass="30979">MTVNEFSNHLHISHSQLDTFLGCPQRYNYQYVQGAPWEHLPASLAFGRAIHAAVAHYYRHLKQFGEPLIVGVFKACFHAEFKDAIPKDIEMLYKDGESERSMREKGDALLEVFHAKIRPQTIEAVEMPFLVDLVNPATGEILDKKLAGIFDLIESDADGTMTIADLKTSARRYTENQADNHLQSILYAYALRRLGYTTDGQNVLIRFDVLLKTKTPDMESYYAVKAEEDETWTLALIRRVLRAIEAGAYYPVRSWRCPECPFRRRCAADIA</sequence>
<gene>
    <name evidence="2" type="ORF">K8G79_03010</name>
</gene>
<proteinExistence type="predicted"/>